<evidence type="ECO:0000313" key="1">
    <source>
        <dbReference type="EMBL" id="OLL13777.1"/>
    </source>
</evidence>
<dbReference type="RefSeq" id="WP_075250247.1">
    <property type="nucleotide sequence ID" value="NZ_MSGO01000063.1"/>
</dbReference>
<reference evidence="1 2" key="1">
    <citation type="submission" date="2016-12" db="EMBL/GenBank/DDBJ databases">
        <title>Genomic comparison of strains in the 'Actinomyces naeslundii' group.</title>
        <authorList>
            <person name="Mughal S.R."/>
            <person name="Do T."/>
            <person name="Gilbert S.C."/>
            <person name="Witherden E.A."/>
            <person name="Didelot X."/>
            <person name="Beighton D."/>
        </authorList>
    </citation>
    <scope>NUCLEOTIDE SEQUENCE [LARGE SCALE GENOMIC DNA]</scope>
    <source>
        <strain evidence="1 2">S64C</strain>
    </source>
</reference>
<organism evidence="1 2">
    <name type="scientific">Actinomyces oris</name>
    <dbReference type="NCBI Taxonomy" id="544580"/>
    <lineage>
        <taxon>Bacteria</taxon>
        <taxon>Bacillati</taxon>
        <taxon>Actinomycetota</taxon>
        <taxon>Actinomycetes</taxon>
        <taxon>Actinomycetales</taxon>
        <taxon>Actinomycetaceae</taxon>
        <taxon>Actinomyces</taxon>
    </lineage>
</organism>
<evidence type="ECO:0000313" key="2">
    <source>
        <dbReference type="Proteomes" id="UP000185736"/>
    </source>
</evidence>
<comment type="caution">
    <text evidence="1">The sequence shown here is derived from an EMBL/GenBank/DDBJ whole genome shotgun (WGS) entry which is preliminary data.</text>
</comment>
<protein>
    <submittedName>
        <fullName evidence="1">Uncharacterized protein</fullName>
    </submittedName>
</protein>
<accession>A0A1Q8HY49</accession>
<proteinExistence type="predicted"/>
<dbReference type="Proteomes" id="UP000185736">
    <property type="component" value="Unassembled WGS sequence"/>
</dbReference>
<gene>
    <name evidence="1" type="ORF">BKH32_12055</name>
</gene>
<dbReference type="EMBL" id="MSGO01000063">
    <property type="protein sequence ID" value="OLL13777.1"/>
    <property type="molecule type" value="Genomic_DNA"/>
</dbReference>
<sequence>MIHPRDITTEAEAAVLEHADRLAAVIGKHWHPTNSTARDDVMLLVADLLRAHAETGIEMQTWRAALDVVMDHLAAEPEGADLLHRLGRPAWFTVIGTTKDGQREPVAVLPGRRRLEVAIGAWTTQVQAPTAADAVRAASSADRLAA</sequence>
<dbReference type="AlphaFoldDB" id="A0A1Q8HY49"/>
<name>A0A1Q8HY49_9ACTO</name>